<feature type="transmembrane region" description="Helical" evidence="8">
    <location>
        <begin position="266"/>
        <end position="285"/>
    </location>
</feature>
<evidence type="ECO:0000256" key="5">
    <source>
        <dbReference type="ARBA" id="ARBA00023002"/>
    </source>
</evidence>
<dbReference type="PANTHER" id="PTHR42682:SF4">
    <property type="entry name" value="NADH-UBIQUINONE_PLASTOQUINONE"/>
    <property type="match status" value="1"/>
</dbReference>
<feature type="transmembrane region" description="Helical" evidence="8">
    <location>
        <begin position="412"/>
        <end position="433"/>
    </location>
</feature>
<feature type="transmembrane region" description="Helical" evidence="8">
    <location>
        <begin position="453"/>
        <end position="471"/>
    </location>
</feature>
<evidence type="ECO:0000256" key="6">
    <source>
        <dbReference type="ARBA" id="ARBA00023136"/>
    </source>
</evidence>
<comment type="caution">
    <text evidence="10">The sequence shown here is derived from an EMBL/GenBank/DDBJ whole genome shotgun (WGS) entry which is preliminary data.</text>
</comment>
<feature type="transmembrane region" description="Helical" evidence="8">
    <location>
        <begin position="542"/>
        <end position="563"/>
    </location>
</feature>
<name>A0ABU3B9M9_9GAMM</name>
<dbReference type="PANTHER" id="PTHR42682">
    <property type="entry name" value="HYDROGENASE-4 COMPONENT F"/>
    <property type="match status" value="1"/>
</dbReference>
<evidence type="ECO:0000313" key="11">
    <source>
        <dbReference type="Proteomes" id="UP001259982"/>
    </source>
</evidence>
<feature type="transmembrane region" description="Helical" evidence="8">
    <location>
        <begin position="241"/>
        <end position="259"/>
    </location>
</feature>
<dbReference type="EMBL" id="JAVRHY010000007">
    <property type="protein sequence ID" value="MDT0618740.1"/>
    <property type="molecule type" value="Genomic_DNA"/>
</dbReference>
<gene>
    <name evidence="10" type="ORF">RM531_09645</name>
</gene>
<feature type="transmembrane region" description="Helical" evidence="8">
    <location>
        <begin position="186"/>
        <end position="205"/>
    </location>
</feature>
<keyword evidence="2" id="KW-1003">Cell membrane</keyword>
<feature type="transmembrane region" description="Helical" evidence="8">
    <location>
        <begin position="148"/>
        <end position="166"/>
    </location>
</feature>
<feature type="domain" description="NADH:quinone oxidoreductase/Mrp antiporter transmembrane" evidence="9">
    <location>
        <begin position="112"/>
        <end position="382"/>
    </location>
</feature>
<evidence type="ECO:0000259" key="9">
    <source>
        <dbReference type="Pfam" id="PF00361"/>
    </source>
</evidence>
<feature type="transmembrane region" description="Helical" evidence="8">
    <location>
        <begin position="119"/>
        <end position="136"/>
    </location>
</feature>
<feature type="transmembrane region" description="Helical" evidence="8">
    <location>
        <begin position="97"/>
        <end position="113"/>
    </location>
</feature>
<feature type="transmembrane region" description="Helical" evidence="8">
    <location>
        <begin position="297"/>
        <end position="316"/>
    </location>
</feature>
<dbReference type="InterPro" id="IPR003918">
    <property type="entry name" value="NADH_UbQ_OxRdtase"/>
</dbReference>
<evidence type="ECO:0000313" key="10">
    <source>
        <dbReference type="EMBL" id="MDT0618740.1"/>
    </source>
</evidence>
<sequence length="564" mass="60956">MVEWLVNPALVVMAGGLLAVVAPRAWLGALAVTLPALGLMLLWQLPTGTYAPVTLFGLDLVTIRIDGLSRIWATIFHIAGGLAGLYAWHVRDRLQHAAALVYAGAGIGAVLAADLVSLFIYWELTAIASVFLIWARGTARSYRVGMRYLVIQIISGLLLMAGAIIHYRATGSLAFDHLGLDTPGGWLIFLAFGIKCAFPLLHNWLQDAYPEATVTGTVVLSVFTTKLAVYALARGFAGEEILITIGAIMTAFPIFFAVIENDLRRVLAYSLNNQLGFMVVGIGIGTEMALNGAAAHAFAHILYKALLFMSMGAVLYRVGTIKASELGGLYKSMPLTAVFCIIGAMSISAFPLFSGFVTKSMILTAAAVEHHWIAWLVLLFASAGVLDHSGIKVPFFSFFHHDVGHRVAEAPWNMLAAMGITAFLCIAIGVYPAPLYAILPFAVDYAPYTAAHVITQLQLLLFAALAFTTLFRNGWYPPEIPALNLDTDWVYRRLAPMLLARIRSATGDSLDRLGGLATGAGRRGLALTRRVYQPDGVFARPWGTGIMTLWVAALLAAYLLFYFG</sequence>
<feature type="transmembrane region" description="Helical" evidence="8">
    <location>
        <begin position="71"/>
        <end position="90"/>
    </location>
</feature>
<feature type="transmembrane region" description="Helical" evidence="8">
    <location>
        <begin position="328"/>
        <end position="352"/>
    </location>
</feature>
<evidence type="ECO:0000256" key="3">
    <source>
        <dbReference type="ARBA" id="ARBA00022692"/>
    </source>
</evidence>
<feature type="transmembrane region" description="Helical" evidence="8">
    <location>
        <begin position="6"/>
        <end position="22"/>
    </location>
</feature>
<feature type="transmembrane region" description="Helical" evidence="8">
    <location>
        <begin position="29"/>
        <end position="51"/>
    </location>
</feature>
<evidence type="ECO:0000256" key="7">
    <source>
        <dbReference type="RuleBase" id="RU000320"/>
    </source>
</evidence>
<keyword evidence="11" id="KW-1185">Reference proteome</keyword>
<keyword evidence="4 8" id="KW-1133">Transmembrane helix</keyword>
<evidence type="ECO:0000256" key="2">
    <source>
        <dbReference type="ARBA" id="ARBA00022475"/>
    </source>
</evidence>
<feature type="transmembrane region" description="Helical" evidence="8">
    <location>
        <begin position="212"/>
        <end position="235"/>
    </location>
</feature>
<feature type="transmembrane region" description="Helical" evidence="8">
    <location>
        <begin position="372"/>
        <end position="391"/>
    </location>
</feature>
<keyword evidence="3 7" id="KW-0812">Transmembrane</keyword>
<evidence type="ECO:0000256" key="4">
    <source>
        <dbReference type="ARBA" id="ARBA00022989"/>
    </source>
</evidence>
<dbReference type="PRINTS" id="PR01437">
    <property type="entry name" value="NUOXDRDTASE4"/>
</dbReference>
<dbReference type="RefSeq" id="WP_311658920.1">
    <property type="nucleotide sequence ID" value="NZ_JAVRHY010000007.1"/>
</dbReference>
<dbReference type="Proteomes" id="UP001259982">
    <property type="component" value="Unassembled WGS sequence"/>
</dbReference>
<dbReference type="InterPro" id="IPR001750">
    <property type="entry name" value="ND/Mrp_TM"/>
</dbReference>
<keyword evidence="5" id="KW-0560">Oxidoreductase</keyword>
<evidence type="ECO:0000256" key="1">
    <source>
        <dbReference type="ARBA" id="ARBA00004651"/>
    </source>
</evidence>
<accession>A0ABU3B9M9</accession>
<protein>
    <submittedName>
        <fullName evidence="10">Na(+)/H(+) antiporter subunit D</fullName>
    </submittedName>
</protein>
<dbReference type="Pfam" id="PF00361">
    <property type="entry name" value="Proton_antipo_M"/>
    <property type="match status" value="1"/>
</dbReference>
<comment type="subcellular location">
    <subcellularLocation>
        <location evidence="1">Cell membrane</location>
        <topology evidence="1">Multi-pass membrane protein</topology>
    </subcellularLocation>
    <subcellularLocation>
        <location evidence="7">Membrane</location>
        <topology evidence="7">Multi-pass membrane protein</topology>
    </subcellularLocation>
</comment>
<dbReference type="NCBIfam" id="NF009310">
    <property type="entry name" value="PRK12668.1"/>
    <property type="match status" value="1"/>
</dbReference>
<organism evidence="10 11">
    <name type="scientific">Spectribacter acetivorans</name>
    <dbReference type="NCBI Taxonomy" id="3075603"/>
    <lineage>
        <taxon>Bacteria</taxon>
        <taxon>Pseudomonadati</taxon>
        <taxon>Pseudomonadota</taxon>
        <taxon>Gammaproteobacteria</taxon>
        <taxon>Salinisphaerales</taxon>
        <taxon>Salinisphaeraceae</taxon>
        <taxon>Spectribacter</taxon>
    </lineage>
</organism>
<keyword evidence="6 8" id="KW-0472">Membrane</keyword>
<evidence type="ECO:0000256" key="8">
    <source>
        <dbReference type="SAM" id="Phobius"/>
    </source>
</evidence>
<reference evidence="10 11" key="1">
    <citation type="submission" date="2023-09" db="EMBL/GenBank/DDBJ databases">
        <authorList>
            <person name="Rey-Velasco X."/>
        </authorList>
    </citation>
    <scope>NUCLEOTIDE SEQUENCE [LARGE SCALE GENOMIC DNA]</scope>
    <source>
        <strain evidence="10 11">P385</strain>
    </source>
</reference>
<dbReference type="InterPro" id="IPR052175">
    <property type="entry name" value="ComplexI-like_HydComp"/>
</dbReference>
<proteinExistence type="predicted"/>